<dbReference type="InterPro" id="IPR036236">
    <property type="entry name" value="Znf_C2H2_sf"/>
</dbReference>
<dbReference type="SUPFAM" id="SSF52540">
    <property type="entry name" value="P-loop containing nucleoside triphosphate hydrolases"/>
    <property type="match status" value="1"/>
</dbReference>
<keyword evidence="1" id="KW-0479">Metal-binding</keyword>
<dbReference type="Pfam" id="PF24809">
    <property type="entry name" value="DUF7708"/>
    <property type="match status" value="1"/>
</dbReference>
<name>A0A3D8SGK0_9HELO</name>
<feature type="compositionally biased region" description="Basic and acidic residues" evidence="6">
    <location>
        <begin position="982"/>
        <end position="992"/>
    </location>
</feature>
<dbReference type="FunFam" id="3.30.160.60:FF:002343">
    <property type="entry name" value="Zinc finger protein 33A"/>
    <property type="match status" value="1"/>
</dbReference>
<reference evidence="8 9" key="1">
    <citation type="journal article" date="2018" name="IMA Fungus">
        <title>IMA Genome-F 9: Draft genome sequence of Annulohypoxylon stygium, Aspergillus mulundensis, Berkeleyomyces basicola (syn. Thielaviopsis basicola), Ceratocystis smalleyi, two Cercospora beticola strains, Coleophoma cylindrospora, Fusarium fracticaudum, Phialophora cf. hyalina, and Morchella septimelata.</title>
        <authorList>
            <person name="Wingfield B.D."/>
            <person name="Bills G.F."/>
            <person name="Dong Y."/>
            <person name="Huang W."/>
            <person name="Nel W.J."/>
            <person name="Swalarsk-Parry B.S."/>
            <person name="Vaghefi N."/>
            <person name="Wilken P.M."/>
            <person name="An Z."/>
            <person name="de Beer Z.W."/>
            <person name="De Vos L."/>
            <person name="Chen L."/>
            <person name="Duong T.A."/>
            <person name="Gao Y."/>
            <person name="Hammerbacher A."/>
            <person name="Kikkert J.R."/>
            <person name="Li Y."/>
            <person name="Li H."/>
            <person name="Li K."/>
            <person name="Li Q."/>
            <person name="Liu X."/>
            <person name="Ma X."/>
            <person name="Naidoo K."/>
            <person name="Pethybridge S.J."/>
            <person name="Sun J."/>
            <person name="Steenkamp E.T."/>
            <person name="van der Nest M.A."/>
            <person name="van Wyk S."/>
            <person name="Wingfield M.J."/>
            <person name="Xiong C."/>
            <person name="Yue Q."/>
            <person name="Zhang X."/>
        </authorList>
    </citation>
    <scope>NUCLEOTIDE SEQUENCE [LARGE SCALE GENOMIC DNA]</scope>
    <source>
        <strain evidence="8 9">BP6252</strain>
    </source>
</reference>
<dbReference type="InterPro" id="IPR013087">
    <property type="entry name" value="Znf_C2H2_type"/>
</dbReference>
<dbReference type="Proteomes" id="UP000256645">
    <property type="component" value="Unassembled WGS sequence"/>
</dbReference>
<comment type="caution">
    <text evidence="8">The sequence shown here is derived from an EMBL/GenBank/DDBJ whole genome shotgun (WGS) entry which is preliminary data.</text>
</comment>
<keyword evidence="3 5" id="KW-0863">Zinc-finger</keyword>
<dbReference type="InterPro" id="IPR056884">
    <property type="entry name" value="NPHP3-like_N"/>
</dbReference>
<evidence type="ECO:0000256" key="6">
    <source>
        <dbReference type="SAM" id="MobiDB-lite"/>
    </source>
</evidence>
<dbReference type="GO" id="GO:0008270">
    <property type="term" value="F:zinc ion binding"/>
    <property type="evidence" value="ECO:0007669"/>
    <property type="project" value="UniProtKB-KW"/>
</dbReference>
<evidence type="ECO:0000259" key="7">
    <source>
        <dbReference type="PROSITE" id="PS50157"/>
    </source>
</evidence>
<keyword evidence="9" id="KW-1185">Reference proteome</keyword>
<evidence type="ECO:0000313" key="9">
    <source>
        <dbReference type="Proteomes" id="UP000256645"/>
    </source>
</evidence>
<dbReference type="PROSITE" id="PS00028">
    <property type="entry name" value="ZINC_FINGER_C2H2_1"/>
    <property type="match status" value="2"/>
</dbReference>
<dbReference type="OrthoDB" id="21416at2759"/>
<dbReference type="Gene3D" id="3.40.50.300">
    <property type="entry name" value="P-loop containing nucleotide triphosphate hydrolases"/>
    <property type="match status" value="1"/>
</dbReference>
<dbReference type="SUPFAM" id="SSF57667">
    <property type="entry name" value="beta-beta-alpha zinc fingers"/>
    <property type="match status" value="1"/>
</dbReference>
<evidence type="ECO:0000256" key="4">
    <source>
        <dbReference type="ARBA" id="ARBA00022833"/>
    </source>
</evidence>
<dbReference type="InterPro" id="IPR054471">
    <property type="entry name" value="GPIID_WHD"/>
</dbReference>
<proteinExistence type="predicted"/>
<keyword evidence="2" id="KW-0677">Repeat</keyword>
<dbReference type="SMART" id="SM00355">
    <property type="entry name" value="ZnF_C2H2"/>
    <property type="match status" value="4"/>
</dbReference>
<evidence type="ECO:0000256" key="3">
    <source>
        <dbReference type="ARBA" id="ARBA00022771"/>
    </source>
</evidence>
<keyword evidence="4" id="KW-0862">Zinc</keyword>
<accession>A0A3D8SGK0</accession>
<dbReference type="Pfam" id="PF24883">
    <property type="entry name" value="NPHP3_N"/>
    <property type="match status" value="1"/>
</dbReference>
<dbReference type="PROSITE" id="PS50157">
    <property type="entry name" value="ZINC_FINGER_C2H2_2"/>
    <property type="match status" value="2"/>
</dbReference>
<feature type="domain" description="C2H2-type" evidence="7">
    <location>
        <begin position="908"/>
        <end position="935"/>
    </location>
</feature>
<dbReference type="PANTHER" id="PTHR10039">
    <property type="entry name" value="AMELOGENIN"/>
    <property type="match status" value="1"/>
</dbReference>
<protein>
    <recommendedName>
        <fullName evidence="7">C2H2-type domain-containing protein</fullName>
    </recommendedName>
</protein>
<evidence type="ECO:0000256" key="1">
    <source>
        <dbReference type="ARBA" id="ARBA00022723"/>
    </source>
</evidence>
<evidence type="ECO:0000256" key="2">
    <source>
        <dbReference type="ARBA" id="ARBA00022737"/>
    </source>
</evidence>
<evidence type="ECO:0000313" key="8">
    <source>
        <dbReference type="EMBL" id="RDW85274.1"/>
    </source>
</evidence>
<feature type="domain" description="C2H2-type" evidence="7">
    <location>
        <begin position="880"/>
        <end position="907"/>
    </location>
</feature>
<gene>
    <name evidence="8" type="ORF">BP6252_02864</name>
</gene>
<organism evidence="8 9">
    <name type="scientific">Coleophoma cylindrospora</name>
    <dbReference type="NCBI Taxonomy" id="1849047"/>
    <lineage>
        <taxon>Eukaryota</taxon>
        <taxon>Fungi</taxon>
        <taxon>Dikarya</taxon>
        <taxon>Ascomycota</taxon>
        <taxon>Pezizomycotina</taxon>
        <taxon>Leotiomycetes</taxon>
        <taxon>Helotiales</taxon>
        <taxon>Dermateaceae</taxon>
        <taxon>Coleophoma</taxon>
    </lineage>
</organism>
<dbReference type="STRING" id="1849047.A0A3D8SGK0"/>
<dbReference type="EMBL" id="PDLM01000002">
    <property type="protein sequence ID" value="RDW85274.1"/>
    <property type="molecule type" value="Genomic_DNA"/>
</dbReference>
<dbReference type="Pfam" id="PF22939">
    <property type="entry name" value="WHD_GPIID"/>
    <property type="match status" value="1"/>
</dbReference>
<dbReference type="AlphaFoldDB" id="A0A3D8SGK0"/>
<sequence length="1042" mass="119295">MASTTPMPSGFQRVMAKFSSRLTPAEAQDFQFTTLNDVHQIIVDIQEQQARRKSMRNLTRVLRFVEAMDEFGKVVEVFLNSSALLPFIWGPLKFLLQMTSAWAESFDILLDAYQQIADNIPLLLQYQSLFEQSPPMSKVLEMIYEDILEFHRSALRMFGKSTFQSFFRAAWKDYKSRFSHILDDLQHHKCLIESQANILQIQQTQAARTMAQDAFEKIFLAQRNDQYLALQNWLGAVNMRDIQEGFSNIRREYPSTGQWICRNETIKLWMDSQSSAVPAVWISGIPGAGKTILTSLLIEQAQQIPLVSVLFFYCKHKDPQRTTFVGIVRAILAQVLVKLRDDDLLPFLYQQYLDSGETSLSSLQLCSNLLSAVFENMPQSMKVYIVIDGIDECDSDERRKILSTFSSIATNAKYAGQVRDLFVSQDEPDIKKMLQAATKIKITESDNEEDIKYYVSHWASKITEKFGLPSDQTESMIKTACLGADGMFLFVKLVMSNLYNQTTRKEMYNELLPERFPKGLDQAYERVVERIYRNNNEAEREKTQKLLGWLVCSRRPLKWHEIQGAMSIDLDLQTVDFEEGKLILDAEELCGSLVERFPGGRIELVHSTAKTYLVQGDYIRLPQEEGRLAALCLQYLTFESFANESQSDETISRLIKTGFYAFLDYASLHWVDHLEIFLRTMEAVDLRELDIVGQAGEDFSAVNHAFDIPDVENVEQFDVRCVEARDAPCFESLVSLATHTRRMRSTQEDLLALGDVGAMLARVRSHFESMVQSSRLTAMEKQSLEMYYGGHWFKCSRHACFYFHEGFPAAKNRDQHLNRHELPFCCSHDGCSRAQTGFSTEKELQKHTKKNHPDPQSLSWRFAKADTTVLGSKQKPPARFQCTRCVKRFTRGFALKCHLRAHTGERPFVCTFCQGRFARQQDFKRHERLHSGEKRFVCKGELKLGGQWGCGRRFARADGLGKHFRSEAGRICINPLLDEEAEARQSQRERDTSNPANLNPMPAGDLPEALLAQYPALAGSTEEAFRLEEGTIGQEEQAVLRV</sequence>
<dbReference type="Gene3D" id="3.30.160.60">
    <property type="entry name" value="Classic Zinc Finger"/>
    <property type="match status" value="3"/>
</dbReference>
<dbReference type="PANTHER" id="PTHR10039:SF14">
    <property type="entry name" value="NACHT DOMAIN-CONTAINING PROTEIN"/>
    <property type="match status" value="1"/>
</dbReference>
<dbReference type="InterPro" id="IPR056125">
    <property type="entry name" value="DUF7708"/>
</dbReference>
<feature type="region of interest" description="Disordered" evidence="6">
    <location>
        <begin position="982"/>
        <end position="1005"/>
    </location>
</feature>
<evidence type="ECO:0000256" key="5">
    <source>
        <dbReference type="PROSITE-ProRule" id="PRU00042"/>
    </source>
</evidence>
<dbReference type="InterPro" id="IPR027417">
    <property type="entry name" value="P-loop_NTPase"/>
</dbReference>